<dbReference type="SUPFAM" id="SSF52047">
    <property type="entry name" value="RNI-like"/>
    <property type="match status" value="1"/>
</dbReference>
<evidence type="ECO:0000313" key="3">
    <source>
        <dbReference type="EMBL" id="NXJ08944.1"/>
    </source>
</evidence>
<feature type="region of interest" description="Disordered" evidence="1">
    <location>
        <begin position="570"/>
        <end position="668"/>
    </location>
</feature>
<dbReference type="Proteomes" id="UP000522663">
    <property type="component" value="Unassembled WGS sequence"/>
</dbReference>
<feature type="compositionally biased region" description="Polar residues" evidence="1">
    <location>
        <begin position="576"/>
        <end position="586"/>
    </location>
</feature>
<dbReference type="Pfam" id="PF16000">
    <property type="entry name" value="CARMIL_C"/>
    <property type="match status" value="1"/>
</dbReference>
<dbReference type="SMART" id="SM00368">
    <property type="entry name" value="LRR_RI"/>
    <property type="match status" value="3"/>
</dbReference>
<dbReference type="AlphaFoldDB" id="A0A7K9YIX3"/>
<dbReference type="GO" id="GO:0016477">
    <property type="term" value="P:cell migration"/>
    <property type="evidence" value="ECO:0007669"/>
    <property type="project" value="TreeGrafter"/>
</dbReference>
<protein>
    <submittedName>
        <fullName evidence="3">CARL3 protein</fullName>
    </submittedName>
</protein>
<organism evidence="3 4">
    <name type="scientific">Odontophorus gujanensis</name>
    <name type="common">marbled wood quail</name>
    <dbReference type="NCBI Taxonomy" id="886794"/>
    <lineage>
        <taxon>Eukaryota</taxon>
        <taxon>Metazoa</taxon>
        <taxon>Chordata</taxon>
        <taxon>Craniata</taxon>
        <taxon>Vertebrata</taxon>
        <taxon>Euteleostomi</taxon>
        <taxon>Archelosauria</taxon>
        <taxon>Archosauria</taxon>
        <taxon>Dinosauria</taxon>
        <taxon>Saurischia</taxon>
        <taxon>Theropoda</taxon>
        <taxon>Coelurosauria</taxon>
        <taxon>Aves</taxon>
        <taxon>Neognathae</taxon>
        <taxon>Galloanserae</taxon>
        <taxon>Galliformes</taxon>
        <taxon>Odontophoridae</taxon>
        <taxon>Odontophorus</taxon>
    </lineage>
</organism>
<reference evidence="3 4" key="1">
    <citation type="submission" date="2019-09" db="EMBL/GenBank/DDBJ databases">
        <title>Bird 10,000 Genomes (B10K) Project - Family phase.</title>
        <authorList>
            <person name="Zhang G."/>
        </authorList>
    </citation>
    <scope>NUCLEOTIDE SEQUENCE [LARGE SCALE GENOMIC DNA]</scope>
    <source>
        <strain evidence="3">B10K-DU-001-53</strain>
        <tissue evidence="3">Muscle</tissue>
    </source>
</reference>
<dbReference type="OrthoDB" id="18598at2759"/>
<comment type="caution">
    <text evidence="3">The sequence shown here is derived from an EMBL/GenBank/DDBJ whole genome shotgun (WGS) entry which is preliminary data.</text>
</comment>
<feature type="non-terminal residue" evidence="3">
    <location>
        <position position="668"/>
    </location>
</feature>
<dbReference type="GO" id="GO:0034315">
    <property type="term" value="P:regulation of Arp2/3 complex-mediated actin nucleation"/>
    <property type="evidence" value="ECO:0007669"/>
    <property type="project" value="TreeGrafter"/>
</dbReference>
<dbReference type="InterPro" id="IPR031943">
    <property type="entry name" value="CARMIL_C"/>
</dbReference>
<dbReference type="GO" id="GO:0030027">
    <property type="term" value="C:lamellipodium"/>
    <property type="evidence" value="ECO:0007669"/>
    <property type="project" value="TreeGrafter"/>
</dbReference>
<dbReference type="GO" id="GO:0005886">
    <property type="term" value="C:plasma membrane"/>
    <property type="evidence" value="ECO:0007669"/>
    <property type="project" value="TreeGrafter"/>
</dbReference>
<dbReference type="InterPro" id="IPR051279">
    <property type="entry name" value="PP1-Reg/Actin-Interact_Protein"/>
</dbReference>
<feature type="non-terminal residue" evidence="3">
    <location>
        <position position="1"/>
    </location>
</feature>
<evidence type="ECO:0000313" key="4">
    <source>
        <dbReference type="Proteomes" id="UP000522663"/>
    </source>
</evidence>
<accession>A0A7K9YIX3</accession>
<feature type="domain" description="CARMIL C-terminal" evidence="2">
    <location>
        <begin position="517"/>
        <end position="625"/>
    </location>
</feature>
<evidence type="ECO:0000259" key="2">
    <source>
        <dbReference type="Pfam" id="PF16000"/>
    </source>
</evidence>
<name>A0A7K9YIX3_9GALL</name>
<feature type="compositionally biased region" description="Basic residues" evidence="1">
    <location>
        <begin position="601"/>
        <end position="611"/>
    </location>
</feature>
<gene>
    <name evidence="3" type="primary">Carmil3</name>
    <name evidence="3" type="ORF">ODOGUJ_R04249</name>
</gene>
<dbReference type="InterPro" id="IPR032675">
    <property type="entry name" value="LRR_dom_sf"/>
</dbReference>
<sequence>GLAALSQRFLGLPGGLRRLRLPHCGLGARGLAALGRALGANPAFRSALQLLDLGHNPGLLGSPHGADLFAFLAQPNALLHLDLASTDCALDVLFGALLHGCCSRLSYLNVAGNSFCHRKTRGVPPTLQQFFCSTFALSHISLAGVRLPPDALRSLLQGLATNTHLSDLHLDLSGCELRSPGARVLEELLGGISAVGSLDLSDNGFDADLLTLVPALGRNKALKHLWLGKNFSVKARTLEEILHKLVQVIQEDDCSLQSLSVAESRLKARTCILVNALGSNACLAKVDLSGNLMEDMGAKMLAKALQINSTLRSLSWDRNNTTAVGFQDIARAMESNHTLTFMALPLCDLTSAYRSAPERTDTGWQQIQWCLLRNGRGPKVPPEQVLRLQRGIVTSTAEQMLCRLSGRVQAAARGLRGHPGAQRDLAEAQELLREARNARALFPSLAALGPAGAGAGPLQLLLQGVAGDVAKAVDKDLEVLLEALLGRAAELCPRATAAGVWPGGAWLGGAPRPRPPLPPGLAPGALLERAGEEIREQLGEVQLALVTSLTQAVVAELLRELRRVHQALAQHLQDPRSPQGQEPSNSTDEELGIDVDAPTLQRHRRCCRRTRPPSAFMGQSEGLESPSPPRSSEGDAKPHPLAATHSASLSPGAWLQPGHRGIRWVPRA</sequence>
<evidence type="ECO:0000256" key="1">
    <source>
        <dbReference type="SAM" id="MobiDB-lite"/>
    </source>
</evidence>
<dbReference type="EMBL" id="VXAB01005991">
    <property type="protein sequence ID" value="NXJ08944.1"/>
    <property type="molecule type" value="Genomic_DNA"/>
</dbReference>
<keyword evidence="4" id="KW-1185">Reference proteome</keyword>
<dbReference type="Gene3D" id="3.80.10.10">
    <property type="entry name" value="Ribonuclease Inhibitor"/>
    <property type="match status" value="1"/>
</dbReference>
<dbReference type="PANTHER" id="PTHR24112:SF43">
    <property type="entry name" value="CAPPING PROTEIN, ARP2_3 AND MYOSIN-I LINKER PROTEIN 3"/>
    <property type="match status" value="1"/>
</dbReference>
<dbReference type="PANTHER" id="PTHR24112">
    <property type="entry name" value="LEUCINE-RICH REPEAT, ISOFORM F-RELATED"/>
    <property type="match status" value="1"/>
</dbReference>
<proteinExistence type="predicted"/>